<evidence type="ECO:0008006" key="3">
    <source>
        <dbReference type="Google" id="ProtNLM"/>
    </source>
</evidence>
<name>A0A7C2HUL2_9THEO</name>
<dbReference type="AlphaFoldDB" id="A0A7C2HUL2"/>
<dbReference type="InterPro" id="IPR009620">
    <property type="entry name" value="UPF0236"/>
</dbReference>
<evidence type="ECO:0000313" key="2">
    <source>
        <dbReference type="EMBL" id="HEL65615.1"/>
    </source>
</evidence>
<sequence>MESQEKGSEAFWEKARAGLEGRYRDIDKTLVVINGDDAPWIRAGTEHFGRAMYQYDRFHITRDLRQALRGMNERWRKVKRALDENNIPVIQQEIEAALGEAGTEKQKERLLNLRERLARVGEFIIDYRVRLKEAGYNVPPEWRGERQRVKPTWTSLRTGWRSTGGLGRMTDWMGS</sequence>
<gene>
    <name evidence="2" type="ORF">ENQ34_02900</name>
</gene>
<evidence type="ECO:0000256" key="1">
    <source>
        <dbReference type="ARBA" id="ARBA00006539"/>
    </source>
</evidence>
<dbReference type="EMBL" id="DSMU01000189">
    <property type="protein sequence ID" value="HEL65615.1"/>
    <property type="molecule type" value="Genomic_DNA"/>
</dbReference>
<organism evidence="2">
    <name type="scientific">Ammonifex degensii</name>
    <dbReference type="NCBI Taxonomy" id="42838"/>
    <lineage>
        <taxon>Bacteria</taxon>
        <taxon>Bacillati</taxon>
        <taxon>Bacillota</taxon>
        <taxon>Clostridia</taxon>
        <taxon>Thermoanaerobacterales</taxon>
        <taxon>Thermoanaerobacteraceae</taxon>
        <taxon>Ammonifex</taxon>
    </lineage>
</organism>
<reference evidence="2" key="1">
    <citation type="journal article" date="2020" name="mSystems">
        <title>Genome- and Community-Level Interaction Insights into Carbon Utilization and Element Cycling Functions of Hydrothermarchaeota in Hydrothermal Sediment.</title>
        <authorList>
            <person name="Zhou Z."/>
            <person name="Liu Y."/>
            <person name="Xu W."/>
            <person name="Pan J."/>
            <person name="Luo Z.H."/>
            <person name="Li M."/>
        </authorList>
    </citation>
    <scope>NUCLEOTIDE SEQUENCE [LARGE SCALE GENOMIC DNA]</scope>
    <source>
        <strain evidence="2">SpSt-300</strain>
    </source>
</reference>
<comment type="caution">
    <text evidence="2">The sequence shown here is derived from an EMBL/GenBank/DDBJ whole genome shotgun (WGS) entry which is preliminary data.</text>
</comment>
<proteinExistence type="inferred from homology"/>
<comment type="similarity">
    <text evidence="1">Belongs to the UPF0236 family.</text>
</comment>
<accession>A0A7C2HUL2</accession>
<dbReference type="Pfam" id="PF06782">
    <property type="entry name" value="UPF0236"/>
    <property type="match status" value="1"/>
</dbReference>
<protein>
    <recommendedName>
        <fullName evidence="3">Transposase IS204/IS1001/IS1096/IS1165 DDE domain-containing protein</fullName>
    </recommendedName>
</protein>